<gene>
    <name evidence="1" type="ORF">SS37_24080</name>
</gene>
<proteinExistence type="predicted"/>
<evidence type="ECO:0000313" key="1">
    <source>
        <dbReference type="EMBL" id="KJN15789.1"/>
    </source>
</evidence>
<accession>A0A0F1A3T0</accession>
<dbReference type="AlphaFoldDB" id="A0A0F1A3T0"/>
<dbReference type="Proteomes" id="UP000033352">
    <property type="component" value="Unassembled WGS sequence"/>
</dbReference>
<evidence type="ECO:0000313" key="2">
    <source>
        <dbReference type="Proteomes" id="UP000033352"/>
    </source>
</evidence>
<dbReference type="OrthoDB" id="6607258at2"/>
<reference evidence="1 2" key="1">
    <citation type="submission" date="2015-03" db="EMBL/GenBank/DDBJ databases">
        <authorList>
            <person name="McCorrison J."/>
            <person name="Sanka R."/>
            <person name="Adams M."/>
            <person name="Brinkac L."/>
            <person name="Nierman W."/>
            <person name="Sutton G."/>
            <person name="Nelson K."/>
            <person name="Kiedrowski L."/>
            <person name="Guerrero D."/>
            <person name="Bonomo R."/>
        </authorList>
    </citation>
    <scope>NUCLEOTIDE SEQUENCE [LARGE SCALE GENOMIC DNA]</scope>
    <source>
        <strain evidence="1 2">35699</strain>
    </source>
</reference>
<organism evidence="1 2">
    <name type="scientific">Enterobacter sichuanensis</name>
    <dbReference type="NCBI Taxonomy" id="2071710"/>
    <lineage>
        <taxon>Bacteria</taxon>
        <taxon>Pseudomonadati</taxon>
        <taxon>Pseudomonadota</taxon>
        <taxon>Gammaproteobacteria</taxon>
        <taxon>Enterobacterales</taxon>
        <taxon>Enterobacteriaceae</taxon>
        <taxon>Enterobacter</taxon>
        <taxon>Enterobacter cloacae complex</taxon>
    </lineage>
</organism>
<protein>
    <submittedName>
        <fullName evidence="1">Uncharacterized protein</fullName>
    </submittedName>
</protein>
<dbReference type="PATRIC" id="fig|1619248.3.peg.4813"/>
<name>A0A0F1A3T0_9ENTR</name>
<comment type="caution">
    <text evidence="1">The sequence shown here is derived from an EMBL/GenBank/DDBJ whole genome shotgun (WGS) entry which is preliminary data.</text>
</comment>
<sequence length="145" mass="16682">MLGDGNTAISTAQETMILFWLDWKSLLGPPARGHFFGGCMFATDISLKYGTHQPETILETMPIEEASEIIKEKLRDEVRQELECEYGDRLYEAEEEASNWESRADDYEFDATCLAKAIREAFESANFEDAKVILQRAMHDHKDYF</sequence>
<dbReference type="EMBL" id="JZYX01000078">
    <property type="protein sequence ID" value="KJN15789.1"/>
    <property type="molecule type" value="Genomic_DNA"/>
</dbReference>